<dbReference type="InterPro" id="IPR011335">
    <property type="entry name" value="Restrct_endonuc-II-like"/>
</dbReference>
<dbReference type="Gene3D" id="3.40.1350.10">
    <property type="match status" value="1"/>
</dbReference>
<comment type="caution">
    <text evidence="2">The sequence shown here is derived from an EMBL/GenBank/DDBJ whole genome shotgun (WGS) entry which is preliminary data.</text>
</comment>
<evidence type="ECO:0000256" key="1">
    <source>
        <dbReference type="ARBA" id="ARBA00006738"/>
    </source>
</evidence>
<dbReference type="AlphaFoldDB" id="A0A2M8KHU3"/>
<dbReference type="Pfam" id="PF02021">
    <property type="entry name" value="UPF0102"/>
    <property type="match status" value="1"/>
</dbReference>
<name>A0A2M8KHU3_9BACT</name>
<dbReference type="PANTHER" id="PTHR34039">
    <property type="entry name" value="UPF0102 PROTEIN YRAN"/>
    <property type="match status" value="1"/>
</dbReference>
<dbReference type="GO" id="GO:0003676">
    <property type="term" value="F:nucleic acid binding"/>
    <property type="evidence" value="ECO:0007669"/>
    <property type="project" value="InterPro"/>
</dbReference>
<protein>
    <submittedName>
        <fullName evidence="2">YraN family protein</fullName>
    </submittedName>
</protein>
<dbReference type="EMBL" id="PFDZ01000016">
    <property type="protein sequence ID" value="PJE59469.1"/>
    <property type="molecule type" value="Genomic_DNA"/>
</dbReference>
<accession>A0A2M8KHU3</accession>
<dbReference type="InterPro" id="IPR003509">
    <property type="entry name" value="UPF0102_YraN-like"/>
</dbReference>
<dbReference type="CDD" id="cd20736">
    <property type="entry name" value="PoNe_Nuclease"/>
    <property type="match status" value="1"/>
</dbReference>
<dbReference type="Proteomes" id="UP000231255">
    <property type="component" value="Unassembled WGS sequence"/>
</dbReference>
<reference evidence="3" key="1">
    <citation type="submission" date="2017-09" db="EMBL/GenBank/DDBJ databases">
        <title>Depth-based differentiation of microbial function through sediment-hosted aquifers and enrichment of novel symbionts in the deep terrestrial subsurface.</title>
        <authorList>
            <person name="Probst A.J."/>
            <person name="Ladd B."/>
            <person name="Jarett J.K."/>
            <person name="Geller-Mcgrath D.E."/>
            <person name="Sieber C.M.K."/>
            <person name="Emerson J.B."/>
            <person name="Anantharaman K."/>
            <person name="Thomas B.C."/>
            <person name="Malmstrom R."/>
            <person name="Stieglmeier M."/>
            <person name="Klingl A."/>
            <person name="Woyke T."/>
            <person name="Ryan C.M."/>
            <person name="Banfield J.F."/>
        </authorList>
    </citation>
    <scope>NUCLEOTIDE SEQUENCE [LARGE SCALE GENOMIC DNA]</scope>
</reference>
<evidence type="ECO:0000313" key="3">
    <source>
        <dbReference type="Proteomes" id="UP000231255"/>
    </source>
</evidence>
<gene>
    <name evidence="2" type="ORF">COU84_00695</name>
</gene>
<organism evidence="2 3">
    <name type="scientific">Candidatus Portnoybacteria bacterium CG10_big_fil_rev_8_21_14_0_10_43_39</name>
    <dbReference type="NCBI Taxonomy" id="1974815"/>
    <lineage>
        <taxon>Bacteria</taxon>
        <taxon>Candidatus Portnoyibacteriota</taxon>
    </lineage>
</organism>
<comment type="similarity">
    <text evidence="1">Belongs to the UPF0102 family.</text>
</comment>
<dbReference type="NCBIfam" id="TIGR00252">
    <property type="entry name" value="YraN family protein"/>
    <property type="match status" value="1"/>
</dbReference>
<dbReference type="SUPFAM" id="SSF52980">
    <property type="entry name" value="Restriction endonuclease-like"/>
    <property type="match status" value="1"/>
</dbReference>
<dbReference type="PANTHER" id="PTHR34039:SF1">
    <property type="entry name" value="UPF0102 PROTEIN YRAN"/>
    <property type="match status" value="1"/>
</dbReference>
<feature type="non-terminal residue" evidence="2">
    <location>
        <position position="97"/>
    </location>
</feature>
<evidence type="ECO:0000313" key="2">
    <source>
        <dbReference type="EMBL" id="PJE59469.1"/>
    </source>
</evidence>
<proteinExistence type="inferred from homology"/>
<sequence>MPSEKRKTGDLGEGIAAKYLENNGYKIIERNYRKNWGEIDIVARKDDCLIFVEVKTMQKTSGDLASSHFPEENVNWRKQQKIIRTAETYLLEKNYPD</sequence>
<dbReference type="InterPro" id="IPR011856">
    <property type="entry name" value="tRNA_endonuc-like_dom_sf"/>
</dbReference>